<dbReference type="Pfam" id="PF10022">
    <property type="entry name" value="DUF2264"/>
    <property type="match status" value="1"/>
</dbReference>
<dbReference type="PIRSF" id="PIRSF014753">
    <property type="entry name" value="UCP014753"/>
    <property type="match status" value="1"/>
</dbReference>
<feature type="domain" description="DUF2264" evidence="2">
    <location>
        <begin position="51"/>
        <end position="404"/>
    </location>
</feature>
<evidence type="ECO:0000313" key="3">
    <source>
        <dbReference type="EMBL" id="GAT64271.1"/>
    </source>
</evidence>
<feature type="chain" id="PRO_5007905329" description="DUF2264 domain-containing protein" evidence="1">
    <location>
        <begin position="26"/>
        <end position="680"/>
    </location>
</feature>
<keyword evidence="4" id="KW-1185">Reference proteome</keyword>
<dbReference type="RefSeq" id="WP_068706212.1">
    <property type="nucleotide sequence ID" value="NZ_BDCR01000004.1"/>
</dbReference>
<reference evidence="4" key="1">
    <citation type="submission" date="2016-04" db="EMBL/GenBank/DDBJ databases">
        <title>Draft genome sequence of Paludibacter jiangxiensis strain NM7.</title>
        <authorList>
            <person name="Qiu Y."/>
            <person name="Matsuura N."/>
            <person name="Ohashi A."/>
            <person name="Tourlousse M.D."/>
            <person name="Sekiguchi Y."/>
        </authorList>
    </citation>
    <scope>NUCLEOTIDE SEQUENCE [LARGE SCALE GENOMIC DNA]</scope>
    <source>
        <strain evidence="4">NM7</strain>
    </source>
</reference>
<comment type="caution">
    <text evidence="3">The sequence shown here is derived from an EMBL/GenBank/DDBJ whole genome shotgun (WGS) entry which is preliminary data.</text>
</comment>
<gene>
    <name evidence="3" type="ORF">PJIAN_4821</name>
</gene>
<dbReference type="STRING" id="681398.PJIAN_4821"/>
<dbReference type="PANTHER" id="PTHR35339">
    <property type="entry name" value="LINALOOL DEHYDRATASE_ISOMERASE DOMAIN-CONTAINING PROTEIN"/>
    <property type="match status" value="1"/>
</dbReference>
<feature type="signal peptide" evidence="1">
    <location>
        <begin position="1"/>
        <end position="25"/>
    </location>
</feature>
<dbReference type="Proteomes" id="UP000076586">
    <property type="component" value="Unassembled WGS sequence"/>
</dbReference>
<organism evidence="3 4">
    <name type="scientific">Paludibacter jiangxiensis</name>
    <dbReference type="NCBI Taxonomy" id="681398"/>
    <lineage>
        <taxon>Bacteria</taxon>
        <taxon>Pseudomonadati</taxon>
        <taxon>Bacteroidota</taxon>
        <taxon>Bacteroidia</taxon>
        <taxon>Bacteroidales</taxon>
        <taxon>Paludibacteraceae</taxon>
        <taxon>Paludibacter</taxon>
    </lineage>
</organism>
<dbReference type="InterPro" id="IPR049349">
    <property type="entry name" value="DUF2264_N"/>
</dbReference>
<dbReference type="InterPro" id="IPR016624">
    <property type="entry name" value="UCP014753"/>
</dbReference>
<evidence type="ECO:0000256" key="1">
    <source>
        <dbReference type="SAM" id="SignalP"/>
    </source>
</evidence>
<dbReference type="AlphaFoldDB" id="A0A171AU24"/>
<keyword evidence="1" id="KW-0732">Signal</keyword>
<accession>A0A171AU24</accession>
<name>A0A171AU24_9BACT</name>
<dbReference type="EMBL" id="BDCR01000004">
    <property type="protein sequence ID" value="GAT64271.1"/>
    <property type="molecule type" value="Genomic_DNA"/>
</dbReference>
<reference evidence="4" key="2">
    <citation type="journal article" date="2017" name="Genome Announc.">
        <title>Draft genome sequence of Paludibacter jiangxiensis NM7(T), a propionate-producing fermentative bacterium.</title>
        <authorList>
            <person name="Qiu Y.-L."/>
            <person name="Tourlousse D.M."/>
            <person name="Matsuura N."/>
            <person name="Ohashi A."/>
            <person name="Sekiguchi Y."/>
        </authorList>
    </citation>
    <scope>NUCLEOTIDE SEQUENCE [LARGE SCALE GENOMIC DNA]</scope>
    <source>
        <strain evidence="4">NM7</strain>
    </source>
</reference>
<sequence>MRFNLCVKFVLSGLLFACVGLSTFAQTHKTRSNVFKVENPDFKKSPYSGMTREHWKEAALYLLKGAFSYVKTLDDPMYFPKQEGKSYPRNEGQIPTAKLEGLCRTLFMAAPLLKENPQLEINGIRVADYYRHQILKLLDPASPTYIKPRSSEMGPHQNLVEFGGLSVSLFAIPEILWNPLTQQQKDALEATMVSYGDGPTIAQNWKFFNIFILSFFKSQGYKVNEPLLNEYVQKALDHYDGDGWYNDRPAYDYYSMWAFQMYGMFWSEYYGKKNYPEYAAKFAENFKPMKSNYPYMFGRNGDMIMWGRSITYRFGATAPFSFMGFEDDPSTNYGWMRRIASGALLQFLQNSDFLQDNVPTLGFYGPFDAAVQSYSCRGSVYWCAKAFLGLLLPESNPYWSAKENEGPWATGELAKGTVVNKFLKGPHILITDYPNSGAAELRAWCNVKMDKASEPFRAEESYNRLAYNSAFPWQADGKNGEVAMNYVVKTASANRWEPFHLYKFNRYENGIYYRDVEMEFNKNLAFRLADITLPDGILRVDVVSGTEKADVRLGHYSLPQVGAPVKDELRKVQGKEVHIINNGKYQLAMVPLKGWQGTEVVRTKGLNPVANESAVIDSFDHFDPANGTKKVYVTLMLWKNANEKWTSQQLNQVTRVDVDQNSKTIKVYLSNGRVKTVVFN</sequence>
<protein>
    <recommendedName>
        <fullName evidence="2">DUF2264 domain-containing protein</fullName>
    </recommendedName>
</protein>
<dbReference type="PANTHER" id="PTHR35339:SF4">
    <property type="entry name" value="LINALOOL DEHYDRATASE_ISOMERASE DOMAIN-CONTAINING PROTEIN"/>
    <property type="match status" value="1"/>
</dbReference>
<proteinExistence type="predicted"/>
<evidence type="ECO:0000259" key="2">
    <source>
        <dbReference type="Pfam" id="PF10022"/>
    </source>
</evidence>
<evidence type="ECO:0000313" key="4">
    <source>
        <dbReference type="Proteomes" id="UP000076586"/>
    </source>
</evidence>